<organism evidence="1 2">
    <name type="scientific">Rhodococcus antarcticus</name>
    <dbReference type="NCBI Taxonomy" id="2987751"/>
    <lineage>
        <taxon>Bacteria</taxon>
        <taxon>Bacillati</taxon>
        <taxon>Actinomycetota</taxon>
        <taxon>Actinomycetes</taxon>
        <taxon>Mycobacteriales</taxon>
        <taxon>Nocardiaceae</taxon>
        <taxon>Rhodococcus</taxon>
    </lineage>
</organism>
<dbReference type="EMBL" id="CP110615">
    <property type="protein sequence ID" value="UZJ25105.1"/>
    <property type="molecule type" value="Genomic_DNA"/>
</dbReference>
<evidence type="ECO:0000313" key="2">
    <source>
        <dbReference type="Proteomes" id="UP001164965"/>
    </source>
</evidence>
<dbReference type="RefSeq" id="WP_265383211.1">
    <property type="nucleotide sequence ID" value="NZ_CP110615.1"/>
</dbReference>
<sequence>MVLTNRAASAAADLRLSSSADGRTVAEGAQVLPDVLAVVGPGAAGRVVLPLTTETLWLGVEWNDPRHGELRAVLRTDVFPRQER</sequence>
<reference evidence="1" key="1">
    <citation type="submission" date="2022-10" db="EMBL/GenBank/DDBJ databases">
        <title>Rhodococcus sp.75.</title>
        <authorList>
            <person name="Sun M."/>
        </authorList>
    </citation>
    <scope>NUCLEOTIDE SEQUENCE</scope>
    <source>
        <strain evidence="1">75</strain>
    </source>
</reference>
<gene>
    <name evidence="1" type="ORF">RHODO2019_00915</name>
</gene>
<name>A0ABY6P0B2_9NOCA</name>
<dbReference type="Proteomes" id="UP001164965">
    <property type="component" value="Chromosome"/>
</dbReference>
<evidence type="ECO:0000313" key="1">
    <source>
        <dbReference type="EMBL" id="UZJ25105.1"/>
    </source>
</evidence>
<proteinExistence type="predicted"/>
<accession>A0ABY6P0B2</accession>
<keyword evidence="2" id="KW-1185">Reference proteome</keyword>
<protein>
    <submittedName>
        <fullName evidence="1">Uncharacterized protein</fullName>
    </submittedName>
</protein>